<dbReference type="GO" id="GO:0020037">
    <property type="term" value="F:heme binding"/>
    <property type="evidence" value="ECO:0007669"/>
    <property type="project" value="InterPro"/>
</dbReference>
<proteinExistence type="predicted"/>
<keyword evidence="1" id="KW-0732">Signal</keyword>
<evidence type="ECO:0000313" key="3">
    <source>
        <dbReference type="Proteomes" id="UP000094849"/>
    </source>
</evidence>
<evidence type="ECO:0000256" key="1">
    <source>
        <dbReference type="SAM" id="SignalP"/>
    </source>
</evidence>
<feature type="signal peptide" evidence="1">
    <location>
        <begin position="1"/>
        <end position="23"/>
    </location>
</feature>
<feature type="chain" id="PRO_5009119040" description="Cytochrome C" evidence="1">
    <location>
        <begin position="24"/>
        <end position="153"/>
    </location>
</feature>
<gene>
    <name evidence="2" type="ORF">A3196_06610</name>
</gene>
<organism evidence="2 3">
    <name type="scientific">Candidatus Thiodiazotropha endoloripes</name>
    <dbReference type="NCBI Taxonomy" id="1818881"/>
    <lineage>
        <taxon>Bacteria</taxon>
        <taxon>Pseudomonadati</taxon>
        <taxon>Pseudomonadota</taxon>
        <taxon>Gammaproteobacteria</taxon>
        <taxon>Chromatiales</taxon>
        <taxon>Sedimenticolaceae</taxon>
        <taxon>Candidatus Thiodiazotropha</taxon>
    </lineage>
</organism>
<name>A0A1E2UNX5_9GAMM</name>
<dbReference type="GO" id="GO:0022900">
    <property type="term" value="P:electron transport chain"/>
    <property type="evidence" value="ECO:0007669"/>
    <property type="project" value="InterPro"/>
</dbReference>
<accession>A0A1E2UNX5</accession>
<dbReference type="Proteomes" id="UP000094849">
    <property type="component" value="Unassembled WGS sequence"/>
</dbReference>
<protein>
    <recommendedName>
        <fullName evidence="4">Cytochrome C</fullName>
    </recommendedName>
</protein>
<dbReference type="EMBL" id="LVJZ01000003">
    <property type="protein sequence ID" value="ODB96460.1"/>
    <property type="molecule type" value="Genomic_DNA"/>
</dbReference>
<evidence type="ECO:0008006" key="4">
    <source>
        <dbReference type="Google" id="ProtNLM"/>
    </source>
</evidence>
<sequence length="153" mass="16749">MQLKTIFIALYALFTFSPSLVFCQDSGLNRNNGNFKGTTIYLTAVEREAVLSEMRGFVESTAGIVKGLSGENMEMVTASARKSGRGAGAHMPRTLHKKLPASFKKLGSDTHRRFDELALDAEQLGDVGHALSQLGALLDNCVSCHLSFRIRER</sequence>
<dbReference type="InterPro" id="IPR010980">
    <property type="entry name" value="Cyt_c/b562"/>
</dbReference>
<dbReference type="SUPFAM" id="SSF47175">
    <property type="entry name" value="Cytochromes"/>
    <property type="match status" value="1"/>
</dbReference>
<dbReference type="RefSeq" id="WP_069024291.1">
    <property type="nucleotide sequence ID" value="NZ_LVJZ01000003.1"/>
</dbReference>
<evidence type="ECO:0000313" key="2">
    <source>
        <dbReference type="EMBL" id="ODB96460.1"/>
    </source>
</evidence>
<dbReference type="AlphaFoldDB" id="A0A1E2UNX5"/>
<reference evidence="2 3" key="1">
    <citation type="submission" date="2016-03" db="EMBL/GenBank/DDBJ databases">
        <title>Chemosynthetic sulphur-oxidizing symbionts of marine invertebrate animals are capable of nitrogen fixation.</title>
        <authorList>
            <person name="Petersen J.M."/>
            <person name="Kemper A."/>
            <person name="Gruber-Vodicka H."/>
            <person name="Cardini U."/>
            <person name="Geest Mvander."/>
            <person name="Kleiner M."/>
            <person name="Bulgheresi S."/>
            <person name="Fussmann M."/>
            <person name="Herbold C."/>
            <person name="Seah B.K.B."/>
            <person name="Antony C.Paul."/>
            <person name="Liu D."/>
            <person name="Belitz A."/>
            <person name="Weber M."/>
        </authorList>
    </citation>
    <scope>NUCLEOTIDE SEQUENCE [LARGE SCALE GENOMIC DNA]</scope>
    <source>
        <strain evidence="2">G_D</strain>
    </source>
</reference>
<keyword evidence="3" id="KW-1185">Reference proteome</keyword>
<dbReference type="GO" id="GO:0005506">
    <property type="term" value="F:iron ion binding"/>
    <property type="evidence" value="ECO:0007669"/>
    <property type="project" value="InterPro"/>
</dbReference>
<comment type="caution">
    <text evidence="2">The sequence shown here is derived from an EMBL/GenBank/DDBJ whole genome shotgun (WGS) entry which is preliminary data.</text>
</comment>
<dbReference type="STRING" id="1818881.A3196_06610"/>
<dbReference type="GO" id="GO:0009055">
    <property type="term" value="F:electron transfer activity"/>
    <property type="evidence" value="ECO:0007669"/>
    <property type="project" value="InterPro"/>
</dbReference>